<dbReference type="Pfam" id="PF00404">
    <property type="entry name" value="Dockerin_1"/>
    <property type="match status" value="1"/>
</dbReference>
<dbReference type="Gene3D" id="1.10.1330.10">
    <property type="entry name" value="Dockerin domain"/>
    <property type="match status" value="1"/>
</dbReference>
<protein>
    <recommendedName>
        <fullName evidence="4">LamG-like jellyroll fold domain-containing protein</fullName>
    </recommendedName>
</protein>
<dbReference type="PROSITE" id="PS00018">
    <property type="entry name" value="EF_HAND_1"/>
    <property type="match status" value="2"/>
</dbReference>
<dbReference type="InterPro" id="IPR018247">
    <property type="entry name" value="EF_Hand_1_Ca_BS"/>
</dbReference>
<evidence type="ECO:0000313" key="3">
    <source>
        <dbReference type="Proteomes" id="UP000316426"/>
    </source>
</evidence>
<evidence type="ECO:0000313" key="2">
    <source>
        <dbReference type="EMBL" id="QDV73874.1"/>
    </source>
</evidence>
<gene>
    <name evidence="2" type="ORF">Spa11_20730</name>
</gene>
<dbReference type="Pfam" id="PF13385">
    <property type="entry name" value="Laminin_G_3"/>
    <property type="match status" value="1"/>
</dbReference>
<feature type="signal peptide" evidence="1">
    <location>
        <begin position="1"/>
        <end position="31"/>
    </location>
</feature>
<dbReference type="KEGG" id="bmei:Spa11_20730"/>
<dbReference type="EMBL" id="CP036349">
    <property type="protein sequence ID" value="QDV73874.1"/>
    <property type="molecule type" value="Genomic_DNA"/>
</dbReference>
<name>A0A518K7U4_9BACT</name>
<keyword evidence="1" id="KW-0732">Signal</keyword>
<dbReference type="RefSeq" id="WP_145111623.1">
    <property type="nucleotide sequence ID" value="NZ_CP036349.1"/>
</dbReference>
<evidence type="ECO:0000256" key="1">
    <source>
        <dbReference type="SAM" id="SignalP"/>
    </source>
</evidence>
<evidence type="ECO:0008006" key="4">
    <source>
        <dbReference type="Google" id="ProtNLM"/>
    </source>
</evidence>
<dbReference type="SUPFAM" id="SSF49899">
    <property type="entry name" value="Concanavalin A-like lectins/glucanases"/>
    <property type="match status" value="1"/>
</dbReference>
<feature type="chain" id="PRO_5022070140" description="LamG-like jellyroll fold domain-containing protein" evidence="1">
    <location>
        <begin position="32"/>
        <end position="492"/>
    </location>
</feature>
<sequence precursor="true">MTMHFRPTMAKRMGLGALAGLAALAVQTAPAQTVAYWDFEDGVDGQEFTPAEAELGSGGSVDTVNSILMRGYNEQYGPAWTANTADGAGLAMNLQLNDGPNTSSDGYVTEGALHNWSPTAWTIETHAMLRSLGGWNSLIGRDGSSASVAESDFYLQNNGIDDQYRINFLTTGGARWVLDAAPAEGIQANAWYAIAVRSDGQTLSMWMDDGFGSGYQQVGTLDMSSQTAANNALVGSELAWTFGRGWYNGGNVDHINGVMDNVRFTEGALDPSEFLPFEVGSTLTLVVNPDTGEASLRNDTNEAFGFDYYRIDSDAGDLSTAGWNSLSDQGVDAVGPNPGESWDEATGANSANLLVEQFLSGESVLAPGQSLSLGSPYAGSGEGDLEVRYARTGAGLQRSKVVYSTIELPGDFNGDGSVNAADYTVWRDNEGSTSSLAADASGNGRIDRADYNIWAANYGATLSSSAAIPEPAAALLASLGVAALVGGRSHRG</sequence>
<dbReference type="Proteomes" id="UP000316426">
    <property type="component" value="Chromosome"/>
</dbReference>
<dbReference type="InterPro" id="IPR036439">
    <property type="entry name" value="Dockerin_dom_sf"/>
</dbReference>
<dbReference type="SUPFAM" id="SSF63446">
    <property type="entry name" value="Type I dockerin domain"/>
    <property type="match status" value="1"/>
</dbReference>
<reference evidence="2 3" key="1">
    <citation type="submission" date="2019-02" db="EMBL/GenBank/DDBJ databases">
        <title>Deep-cultivation of Planctomycetes and their phenomic and genomic characterization uncovers novel biology.</title>
        <authorList>
            <person name="Wiegand S."/>
            <person name="Jogler M."/>
            <person name="Boedeker C."/>
            <person name="Pinto D."/>
            <person name="Vollmers J."/>
            <person name="Rivas-Marin E."/>
            <person name="Kohn T."/>
            <person name="Peeters S.H."/>
            <person name="Heuer A."/>
            <person name="Rast P."/>
            <person name="Oberbeckmann S."/>
            <person name="Bunk B."/>
            <person name="Jeske O."/>
            <person name="Meyerdierks A."/>
            <person name="Storesund J.E."/>
            <person name="Kallscheuer N."/>
            <person name="Luecker S."/>
            <person name="Lage O.M."/>
            <person name="Pohl T."/>
            <person name="Merkel B.J."/>
            <person name="Hornburger P."/>
            <person name="Mueller R.-W."/>
            <person name="Bruemmer F."/>
            <person name="Labrenz M."/>
            <person name="Spormann A.M."/>
            <person name="Op den Camp H."/>
            <person name="Overmann J."/>
            <person name="Amann R."/>
            <person name="Jetten M.S.M."/>
            <person name="Mascher T."/>
            <person name="Medema M.H."/>
            <person name="Devos D.P."/>
            <person name="Kaster A.-K."/>
            <person name="Ovreas L."/>
            <person name="Rohde M."/>
            <person name="Galperin M.Y."/>
            <person name="Jogler C."/>
        </authorList>
    </citation>
    <scope>NUCLEOTIDE SEQUENCE [LARGE SCALE GENOMIC DNA]</scope>
    <source>
        <strain evidence="2 3">Spa11</strain>
    </source>
</reference>
<dbReference type="GO" id="GO:0004553">
    <property type="term" value="F:hydrolase activity, hydrolyzing O-glycosyl compounds"/>
    <property type="evidence" value="ECO:0007669"/>
    <property type="project" value="InterPro"/>
</dbReference>
<organism evidence="2 3">
    <name type="scientific">Botrimarina mediterranea</name>
    <dbReference type="NCBI Taxonomy" id="2528022"/>
    <lineage>
        <taxon>Bacteria</taxon>
        <taxon>Pseudomonadati</taxon>
        <taxon>Planctomycetota</taxon>
        <taxon>Planctomycetia</taxon>
        <taxon>Pirellulales</taxon>
        <taxon>Lacipirellulaceae</taxon>
        <taxon>Botrimarina</taxon>
    </lineage>
</organism>
<accession>A0A518K7U4</accession>
<dbReference type="GO" id="GO:0000272">
    <property type="term" value="P:polysaccharide catabolic process"/>
    <property type="evidence" value="ECO:0007669"/>
    <property type="project" value="InterPro"/>
</dbReference>
<keyword evidence="3" id="KW-1185">Reference proteome</keyword>
<dbReference type="Gene3D" id="2.60.120.200">
    <property type="match status" value="1"/>
</dbReference>
<dbReference type="InterPro" id="IPR013320">
    <property type="entry name" value="ConA-like_dom_sf"/>
</dbReference>
<dbReference type="AlphaFoldDB" id="A0A518K7U4"/>
<dbReference type="InterPro" id="IPR002105">
    <property type="entry name" value="Dockerin_1_rpt"/>
</dbReference>
<proteinExistence type="predicted"/>